<dbReference type="GO" id="GO:0005730">
    <property type="term" value="C:nucleolus"/>
    <property type="evidence" value="ECO:0007669"/>
    <property type="project" value="TreeGrafter"/>
</dbReference>
<reference evidence="3" key="1">
    <citation type="submission" date="2021-01" db="EMBL/GenBank/DDBJ databases">
        <authorList>
            <person name="Corre E."/>
            <person name="Pelletier E."/>
            <person name="Niang G."/>
            <person name="Scheremetjew M."/>
            <person name="Finn R."/>
            <person name="Kale V."/>
            <person name="Holt S."/>
            <person name="Cochrane G."/>
            <person name="Meng A."/>
            <person name="Brown T."/>
            <person name="Cohen L."/>
        </authorList>
    </citation>
    <scope>NUCLEOTIDE SEQUENCE</scope>
    <source>
        <strain evidence="3">ATCC 50979</strain>
    </source>
</reference>
<feature type="region of interest" description="Disordered" evidence="2">
    <location>
        <begin position="115"/>
        <end position="138"/>
    </location>
</feature>
<organism evidence="3">
    <name type="scientific">Sexangularia sp. CB-2014</name>
    <dbReference type="NCBI Taxonomy" id="1486929"/>
    <lineage>
        <taxon>Eukaryota</taxon>
        <taxon>Amoebozoa</taxon>
        <taxon>Tubulinea</taxon>
        <taxon>Elardia</taxon>
        <taxon>Arcellinida</taxon>
        <taxon>Arcellinida incertae sedis</taxon>
        <taxon>Sexangularia</taxon>
    </lineage>
</organism>
<dbReference type="GO" id="GO:0004860">
    <property type="term" value="F:protein kinase inhibitor activity"/>
    <property type="evidence" value="ECO:0007669"/>
    <property type="project" value="TreeGrafter"/>
</dbReference>
<dbReference type="AlphaFoldDB" id="A0A7S1VMC7"/>
<dbReference type="Pfam" id="PF06658">
    <property type="entry name" value="DUF1168"/>
    <property type="match status" value="1"/>
</dbReference>
<dbReference type="GO" id="GO:0003725">
    <property type="term" value="F:double-stranded RNA binding"/>
    <property type="evidence" value="ECO:0007669"/>
    <property type="project" value="InterPro"/>
</dbReference>
<evidence type="ECO:0000313" key="3">
    <source>
        <dbReference type="EMBL" id="CAD9304628.1"/>
    </source>
</evidence>
<sequence>MDLRDLDRYKVLVSSDDRTLVGGPIGEIEEAQAREQAQVNAMRNVHTMQNAHGSGSAVGAGYFHRYRRTRSEELDRIAQLEAEKDRSVAQAAFEQQREAAAVAAAAKTAAKRAARLKARERKRKGAGVKRKAKTGGER</sequence>
<dbReference type="GO" id="GO:0019901">
    <property type="term" value="F:protein kinase binding"/>
    <property type="evidence" value="ECO:0007669"/>
    <property type="project" value="TreeGrafter"/>
</dbReference>
<evidence type="ECO:0000256" key="2">
    <source>
        <dbReference type="SAM" id="MobiDB-lite"/>
    </source>
</evidence>
<gene>
    <name evidence="3" type="ORF">SSP0437_LOCUS9983</name>
</gene>
<dbReference type="EMBL" id="HBGL01012758">
    <property type="protein sequence ID" value="CAD9304628.1"/>
    <property type="molecule type" value="Transcribed_RNA"/>
</dbReference>
<accession>A0A7S1VMC7</accession>
<name>A0A7S1VMC7_9EUKA</name>
<proteinExistence type="predicted"/>
<feature type="coiled-coil region" evidence="1">
    <location>
        <begin position="63"/>
        <end position="97"/>
    </location>
</feature>
<keyword evidence="1" id="KW-0175">Coiled coil</keyword>
<dbReference type="PANTHER" id="PTHR13507">
    <property type="entry name" value="PRKR-INTERACTING PROTEIN 1"/>
    <property type="match status" value="1"/>
</dbReference>
<dbReference type="InterPro" id="IPR009548">
    <property type="entry name" value="Prkrip1"/>
</dbReference>
<evidence type="ECO:0000256" key="1">
    <source>
        <dbReference type="SAM" id="Coils"/>
    </source>
</evidence>
<dbReference type="PANTHER" id="PTHR13507:SF0">
    <property type="entry name" value="PRKR-INTERACTING PROTEIN 1"/>
    <property type="match status" value="1"/>
</dbReference>
<protein>
    <submittedName>
        <fullName evidence="3">Uncharacterized protein</fullName>
    </submittedName>
</protein>